<dbReference type="InterPro" id="IPR039856">
    <property type="entry name" value="EMC2-like"/>
</dbReference>
<dbReference type="PROSITE" id="PS50005">
    <property type="entry name" value="TPR"/>
    <property type="match status" value="1"/>
</dbReference>
<dbReference type="Gene3D" id="1.25.40.10">
    <property type="entry name" value="Tetratricopeptide repeat domain"/>
    <property type="match status" value="1"/>
</dbReference>
<dbReference type="Proteomes" id="UP000245383">
    <property type="component" value="Unassembled WGS sequence"/>
</dbReference>
<comment type="subunit">
    <text evidence="4">Component of the ER membrane protein complex (EMC).</text>
</comment>
<evidence type="ECO:0000259" key="5">
    <source>
        <dbReference type="Pfam" id="PF22890"/>
    </source>
</evidence>
<dbReference type="InterPro" id="IPR011990">
    <property type="entry name" value="TPR-like_helical_dom_sf"/>
</dbReference>
<accession>A0A2T9YQU7</accession>
<comment type="subcellular location">
    <subcellularLocation>
        <location evidence="4">Endoplasmic reticulum membrane</location>
        <topology evidence="4">Peripheral membrane protein</topology>
        <orientation evidence="4">Cytoplasmic side</orientation>
    </subcellularLocation>
</comment>
<dbReference type="SMART" id="SM00028">
    <property type="entry name" value="TPR"/>
    <property type="match status" value="3"/>
</dbReference>
<comment type="caution">
    <text evidence="6">The sequence shown here is derived from an EMBL/GenBank/DDBJ whole genome shotgun (WGS) entry which is preliminary data.</text>
</comment>
<evidence type="ECO:0000256" key="3">
    <source>
        <dbReference type="PROSITE-ProRule" id="PRU00339"/>
    </source>
</evidence>
<keyword evidence="2 3" id="KW-0802">TPR repeat</keyword>
<dbReference type="PANTHER" id="PTHR12760">
    <property type="entry name" value="TETRATRICOPEPTIDE REPEAT PROTEIN"/>
    <property type="match status" value="1"/>
</dbReference>
<evidence type="ECO:0000313" key="6">
    <source>
        <dbReference type="EMBL" id="PVU94723.1"/>
    </source>
</evidence>
<dbReference type="Pfam" id="PF22890">
    <property type="entry name" value="TPR_EMC2"/>
    <property type="match status" value="1"/>
</dbReference>
<reference evidence="6 7" key="1">
    <citation type="journal article" date="2018" name="MBio">
        <title>Comparative Genomics Reveals the Core Gene Toolbox for the Fungus-Insect Symbiosis.</title>
        <authorList>
            <person name="Wang Y."/>
            <person name="Stata M."/>
            <person name="Wang W."/>
            <person name="Stajich J.E."/>
            <person name="White M.M."/>
            <person name="Moncalvo J.M."/>
        </authorList>
    </citation>
    <scope>NUCLEOTIDE SEQUENCE [LARGE SCALE GENOMIC DNA]</scope>
    <source>
        <strain evidence="6 7">SWE-8-4</strain>
    </source>
</reference>
<dbReference type="AlphaFoldDB" id="A0A2T9YQU7"/>
<keyword evidence="4" id="KW-0472">Membrane</keyword>
<organism evidence="6 7">
    <name type="scientific">Smittium simulii</name>
    <dbReference type="NCBI Taxonomy" id="133385"/>
    <lineage>
        <taxon>Eukaryota</taxon>
        <taxon>Fungi</taxon>
        <taxon>Fungi incertae sedis</taxon>
        <taxon>Zoopagomycota</taxon>
        <taxon>Kickxellomycotina</taxon>
        <taxon>Harpellomycetes</taxon>
        <taxon>Harpellales</taxon>
        <taxon>Legeriomycetaceae</taxon>
        <taxon>Smittium</taxon>
    </lineage>
</organism>
<gene>
    <name evidence="6" type="ORF">BB561_002310</name>
</gene>
<protein>
    <recommendedName>
        <fullName evidence="4">ER membrane protein complex subunit 2</fullName>
    </recommendedName>
</protein>
<dbReference type="SUPFAM" id="SSF48452">
    <property type="entry name" value="TPR-like"/>
    <property type="match status" value="1"/>
</dbReference>
<sequence>MKPSFANSIKLLDSYRKSGEAKAVETVQTGKPLVESGKIKEAKDDGNLMHIAWTLYEQITIAALITCDFELATTCINALTIKFPKSTRVKKLVGMEFEAKGQHNQALEKYNELLEIDPSNSVILKRKLATLLSVGEALEAIKSLVKYIDIFPNDSDAWIKLCELYLNEHMYAQAAFCVEELIILAPSNNYYYLKYAEIQYTLGNVDTALSYYLKVTQLSRDNLHGFYGVKLCTGRLLKELDRIASSETKKKVATLSSNLTSRSVETLNSLDELATERILHCYSSNHGVVEKLASMSIGTDPHTPISPASKKVVEEWLKL</sequence>
<evidence type="ECO:0000256" key="2">
    <source>
        <dbReference type="ARBA" id="ARBA00022803"/>
    </source>
</evidence>
<feature type="domain" description="EMC2 TPR-like" evidence="5">
    <location>
        <begin position="91"/>
        <end position="200"/>
    </location>
</feature>
<comment type="function">
    <text evidence="4">Part of the endoplasmic reticulum membrane protein complex (EMC) that enables the energy-independent insertion into endoplasmic reticulum membranes of newly synthesized membrane proteins.</text>
</comment>
<keyword evidence="7" id="KW-1185">Reference proteome</keyword>
<dbReference type="EMBL" id="MBFR01000077">
    <property type="protein sequence ID" value="PVU94723.1"/>
    <property type="molecule type" value="Genomic_DNA"/>
</dbReference>
<dbReference type="OrthoDB" id="124397at2759"/>
<dbReference type="InterPro" id="IPR055217">
    <property type="entry name" value="TPR_EMC2"/>
</dbReference>
<evidence type="ECO:0000313" key="7">
    <source>
        <dbReference type="Proteomes" id="UP000245383"/>
    </source>
</evidence>
<keyword evidence="1" id="KW-0677">Repeat</keyword>
<proteinExistence type="inferred from homology"/>
<dbReference type="GO" id="GO:0072546">
    <property type="term" value="C:EMC complex"/>
    <property type="evidence" value="ECO:0007669"/>
    <property type="project" value="UniProtKB-UniRule"/>
</dbReference>
<evidence type="ECO:0000256" key="1">
    <source>
        <dbReference type="ARBA" id="ARBA00022737"/>
    </source>
</evidence>
<name>A0A2T9YQU7_9FUNG</name>
<keyword evidence="4" id="KW-0256">Endoplasmic reticulum</keyword>
<evidence type="ECO:0000256" key="4">
    <source>
        <dbReference type="RuleBase" id="RU367091"/>
    </source>
</evidence>
<comment type="similarity">
    <text evidence="4">Belongs to the EMC2 family.</text>
</comment>
<dbReference type="InterPro" id="IPR019734">
    <property type="entry name" value="TPR_rpt"/>
</dbReference>
<feature type="repeat" description="TPR" evidence="3">
    <location>
        <begin position="87"/>
        <end position="120"/>
    </location>
</feature>
<dbReference type="STRING" id="133385.A0A2T9YQU7"/>